<feature type="region of interest" description="Disordered" evidence="4">
    <location>
        <begin position="437"/>
        <end position="569"/>
    </location>
</feature>
<feature type="compositionally biased region" description="Basic and acidic residues" evidence="4">
    <location>
        <begin position="534"/>
        <end position="548"/>
    </location>
</feature>
<dbReference type="InterPro" id="IPR008160">
    <property type="entry name" value="Collagen"/>
</dbReference>
<dbReference type="PANTHER" id="PTHR24023">
    <property type="entry name" value="COLLAGEN ALPHA"/>
    <property type="match status" value="1"/>
</dbReference>
<feature type="compositionally biased region" description="Pro residues" evidence="4">
    <location>
        <begin position="480"/>
        <end position="495"/>
    </location>
</feature>
<dbReference type="InterPro" id="IPR045463">
    <property type="entry name" value="XV/XVIII_trimerization_dom"/>
</dbReference>
<proteinExistence type="predicted"/>
<comment type="caution">
    <text evidence="7">The sequence shown here is derived from an EMBL/GenBank/DDBJ whole genome shotgun (WGS) entry which is preliminary data.</text>
</comment>
<dbReference type="GO" id="GO:0031012">
    <property type="term" value="C:extracellular matrix"/>
    <property type="evidence" value="ECO:0007669"/>
    <property type="project" value="TreeGrafter"/>
</dbReference>
<dbReference type="AlphaFoldDB" id="A0A0P7UH88"/>
<dbReference type="Pfam" id="PF20010">
    <property type="entry name" value="Collagen_trimer"/>
    <property type="match status" value="1"/>
</dbReference>
<evidence type="ECO:0000256" key="2">
    <source>
        <dbReference type="ARBA" id="ARBA00022530"/>
    </source>
</evidence>
<dbReference type="InterPro" id="IPR016187">
    <property type="entry name" value="CTDL_fold"/>
</dbReference>
<name>A0A0P7UH88_SCLFO</name>
<evidence type="ECO:0000256" key="1">
    <source>
        <dbReference type="ARBA" id="ARBA00004498"/>
    </source>
</evidence>
<dbReference type="Pfam" id="PF01391">
    <property type="entry name" value="Collagen"/>
    <property type="match status" value="2"/>
</dbReference>
<dbReference type="GO" id="GO:0005615">
    <property type="term" value="C:extracellular space"/>
    <property type="evidence" value="ECO:0007669"/>
    <property type="project" value="TreeGrafter"/>
</dbReference>
<comment type="subcellular location">
    <subcellularLocation>
        <location evidence="1">Secreted</location>
        <location evidence="1">Extracellular space</location>
        <location evidence="1">Extracellular matrix</location>
    </subcellularLocation>
</comment>
<feature type="compositionally biased region" description="Basic and acidic residues" evidence="4">
    <location>
        <begin position="728"/>
        <end position="743"/>
    </location>
</feature>
<sequence length="964" mass="102008">MVAESQNPQTTARPVELPRGLQSIRKDHPVDQSLPLSPPGGSRRDTPDDSTGTPVQAPPTVSPSDDDEDYYEYSGHAMPTKEPTPSEGIVLAAEKGSSLEVEAEQSGRSGIVSGLGIGGEDGGLDAALAACFLGRKENEGSRARLAPLVHRGPPDLSDPRTKGVRGNLGRVPGGLRAPKAPREVPEPQGKMDSRVFAVTTETHSAAAARSPGRHASVRALSNFPELLRAASPPSLIDQPEAVTSQPIRIPLLMLKPAKGRRGPQTALSAAFYAHRERGDLRGFQAKQDNLGPRGRRVIRERVSLDLLDRPDPQARPAVSGFRYEHAEAYASGFGDFDSDTEVIRAVDAKPYETKLELIFWVPPVLLALPENLVLLVPARLQIVSLGHLVFQGRMDKMESLENLVYRVALVSMESLDNRERRARRVIQVNKGYLVFQDPWGQRDQGDQQALRDPPGHLDPLGRASDLEASGSLGVLGSPGPRGPPGLPGLPGPPGPKGKDGADGAPGASVKGERGDPGPNGTQGLPGLPGPMGQKGERGDPGPKGDRGLDGQTVVGPPGPPGPPGPIIDLQDLLLNDTEGLFNFSQLAALPGPMGPKGPKGDLGIPGMPGLKGEKGDPGVTIAADGSPMTGLAGPQGPKGVKGPIGPPGPKGEFGFPGRPGRPGVVGMKGEKGDSVGLPSQSKVDPLDPPDHLGAQDPSTARRGLSSQCLPDLTAKLRLMVTEIPQEGAKGDQGFKGEKGEKGEVGLPGPPGLPGRGPKVSLLSDPGAILDFLVNLGHQGMAGLDLKGPLDHQGPQDHPHFLVQLLRSPGQPAHRGHRDYLDHLDMGTRSELYIRVREGWRKVQLGELISMPADSPSSSTSTGPALPEEHRRTNLVNREMQGYLPGYNMMAHTVNTGPGLHLVALNAPFTGDMRGIRGSDFQCYQQARAMGLVATYRAFLSSHLQDLFTIVRKADRYNMPIVNLK</sequence>
<evidence type="ECO:0000259" key="5">
    <source>
        <dbReference type="Pfam" id="PF06482"/>
    </source>
</evidence>
<dbReference type="InterPro" id="IPR050149">
    <property type="entry name" value="Collagen_superfamily"/>
</dbReference>
<evidence type="ECO:0000313" key="8">
    <source>
        <dbReference type="Proteomes" id="UP000034805"/>
    </source>
</evidence>
<accession>A0A0P7UH88</accession>
<dbReference type="SUPFAM" id="SSF56436">
    <property type="entry name" value="C-type lectin-like"/>
    <property type="match status" value="1"/>
</dbReference>
<feature type="compositionally biased region" description="Low complexity" evidence="4">
    <location>
        <begin position="650"/>
        <end position="667"/>
    </location>
</feature>
<reference evidence="7 8" key="1">
    <citation type="submission" date="2015-08" db="EMBL/GenBank/DDBJ databases">
        <title>The genome of the Asian arowana (Scleropages formosus).</title>
        <authorList>
            <person name="Tan M.H."/>
            <person name="Gan H.M."/>
            <person name="Croft L.J."/>
            <person name="Austin C.M."/>
        </authorList>
    </citation>
    <scope>NUCLEOTIDE SEQUENCE [LARGE SCALE GENOMIC DNA]</scope>
    <source>
        <strain evidence="7">Aro1</strain>
    </source>
</reference>
<keyword evidence="3" id="KW-0176">Collagen</keyword>
<dbReference type="Gene3D" id="3.40.1620.70">
    <property type="match status" value="1"/>
</dbReference>
<dbReference type="GO" id="GO:0005581">
    <property type="term" value="C:collagen trimer"/>
    <property type="evidence" value="ECO:0007669"/>
    <property type="project" value="UniProtKB-KW"/>
</dbReference>
<feature type="non-terminal residue" evidence="7">
    <location>
        <position position="964"/>
    </location>
</feature>
<feature type="region of interest" description="Disordered" evidence="4">
    <location>
        <begin position="148"/>
        <end position="189"/>
    </location>
</feature>
<evidence type="ECO:0000259" key="6">
    <source>
        <dbReference type="Pfam" id="PF20010"/>
    </source>
</evidence>
<dbReference type="Gene3D" id="3.10.100.10">
    <property type="entry name" value="Mannose-Binding Protein A, subunit A"/>
    <property type="match status" value="1"/>
</dbReference>
<dbReference type="InterPro" id="IPR010515">
    <property type="entry name" value="Collagenase_NC10/endostatin"/>
</dbReference>
<feature type="region of interest" description="Disordered" evidence="4">
    <location>
        <begin position="1"/>
        <end position="89"/>
    </location>
</feature>
<feature type="domain" description="Collagen type XV/XVIII trimerization" evidence="6">
    <location>
        <begin position="828"/>
        <end position="849"/>
    </location>
</feature>
<organism evidence="7 8">
    <name type="scientific">Scleropages formosus</name>
    <name type="common">Asian bonytongue</name>
    <name type="synonym">Osteoglossum formosum</name>
    <dbReference type="NCBI Taxonomy" id="113540"/>
    <lineage>
        <taxon>Eukaryota</taxon>
        <taxon>Metazoa</taxon>
        <taxon>Chordata</taxon>
        <taxon>Craniata</taxon>
        <taxon>Vertebrata</taxon>
        <taxon>Euteleostomi</taxon>
        <taxon>Actinopterygii</taxon>
        <taxon>Neopterygii</taxon>
        <taxon>Teleostei</taxon>
        <taxon>Osteoglossocephala</taxon>
        <taxon>Osteoglossomorpha</taxon>
        <taxon>Osteoglossiformes</taxon>
        <taxon>Osteoglossidae</taxon>
        <taxon>Scleropages</taxon>
    </lineage>
</organism>
<evidence type="ECO:0000313" key="7">
    <source>
        <dbReference type="EMBL" id="KPP60485.1"/>
    </source>
</evidence>
<feature type="compositionally biased region" description="Low complexity" evidence="4">
    <location>
        <begin position="468"/>
        <end position="478"/>
    </location>
</feature>
<feature type="compositionally biased region" description="Polar residues" evidence="4">
    <location>
        <begin position="1"/>
        <end position="12"/>
    </location>
</feature>
<feature type="compositionally biased region" description="Low complexity" evidence="4">
    <location>
        <begin position="516"/>
        <end position="533"/>
    </location>
</feature>
<dbReference type="Pfam" id="PF06482">
    <property type="entry name" value="Endostatin"/>
    <property type="match status" value="1"/>
</dbReference>
<feature type="region of interest" description="Disordered" evidence="4">
    <location>
        <begin position="727"/>
        <end position="751"/>
    </location>
</feature>
<evidence type="ECO:0000256" key="3">
    <source>
        <dbReference type="ARBA" id="ARBA00023119"/>
    </source>
</evidence>
<gene>
    <name evidence="7" type="ORF">Z043_121511</name>
</gene>
<feature type="domain" description="Collagenase NC10/endostatin" evidence="5">
    <location>
        <begin position="899"/>
        <end position="964"/>
    </location>
</feature>
<feature type="compositionally biased region" description="Pro residues" evidence="4">
    <location>
        <begin position="556"/>
        <end position="565"/>
    </location>
</feature>
<dbReference type="EMBL" id="JARO02010698">
    <property type="protein sequence ID" value="KPP60485.1"/>
    <property type="molecule type" value="Genomic_DNA"/>
</dbReference>
<protein>
    <submittedName>
        <fullName evidence="7">Uncharacterized protein</fullName>
    </submittedName>
</protein>
<feature type="compositionally biased region" description="Low complexity" evidence="4">
    <location>
        <begin position="634"/>
        <end position="643"/>
    </location>
</feature>
<evidence type="ECO:0000256" key="4">
    <source>
        <dbReference type="SAM" id="MobiDB-lite"/>
    </source>
</evidence>
<dbReference type="PANTHER" id="PTHR24023:SF1082">
    <property type="entry name" value="COLLAGEN TRIPLE HELIX REPEAT"/>
    <property type="match status" value="1"/>
</dbReference>
<keyword evidence="2" id="KW-0272">Extracellular matrix</keyword>
<feature type="compositionally biased region" description="Basic and acidic residues" evidence="4">
    <location>
        <begin position="180"/>
        <end position="189"/>
    </location>
</feature>
<dbReference type="Proteomes" id="UP000034805">
    <property type="component" value="Unassembled WGS sequence"/>
</dbReference>
<dbReference type="InterPro" id="IPR016186">
    <property type="entry name" value="C-type_lectin-like/link_sf"/>
</dbReference>
<keyword evidence="2" id="KW-0964">Secreted</keyword>
<feature type="region of interest" description="Disordered" evidence="4">
    <location>
        <begin position="591"/>
        <end position="705"/>
    </location>
</feature>